<dbReference type="Pfam" id="PF22612">
    <property type="entry name" value="GH113"/>
    <property type="match status" value="1"/>
</dbReference>
<dbReference type="EMBL" id="CAKLPZ010000001">
    <property type="protein sequence ID" value="CAH1000216.1"/>
    <property type="molecule type" value="Genomic_DNA"/>
</dbReference>
<gene>
    <name evidence="2" type="ORF">LEM8419_01364</name>
</gene>
<accession>A0ABN8F0T2</accession>
<dbReference type="InterPro" id="IPR017853">
    <property type="entry name" value="GH"/>
</dbReference>
<evidence type="ECO:0008006" key="4">
    <source>
        <dbReference type="Google" id="ProtNLM"/>
    </source>
</evidence>
<proteinExistence type="predicted"/>
<reference evidence="2" key="1">
    <citation type="submission" date="2021-12" db="EMBL/GenBank/DDBJ databases">
        <authorList>
            <person name="Rodrigo-Torres L."/>
            <person name="Arahal R. D."/>
            <person name="Lucena T."/>
        </authorList>
    </citation>
    <scope>NUCLEOTIDE SEQUENCE</scope>
    <source>
        <strain evidence="2">CECT 8419</strain>
    </source>
</reference>
<keyword evidence="1" id="KW-0732">Signal</keyword>
<feature type="signal peptide" evidence="1">
    <location>
        <begin position="1"/>
        <end position="18"/>
    </location>
</feature>
<name>A0ABN8F0T2_9BACT</name>
<dbReference type="Proteomes" id="UP000837803">
    <property type="component" value="Unassembled WGS sequence"/>
</dbReference>
<evidence type="ECO:0000313" key="3">
    <source>
        <dbReference type="Proteomes" id="UP000837803"/>
    </source>
</evidence>
<dbReference type="InterPro" id="IPR055151">
    <property type="entry name" value="GH113"/>
</dbReference>
<evidence type="ECO:0000256" key="1">
    <source>
        <dbReference type="SAM" id="SignalP"/>
    </source>
</evidence>
<sequence length="620" mass="69195">MKPYVAWLFILLCAAAGAMQCNRPTPSPEQVAVNPPDRRTVQRANLRAETWQLVLCTTDSSLLRWAERTVAARPLNKTLRITDCASLDPKLPALVVGDHLPPRLRTQLRDVLDLLQASDDNTLTLYNILNPLTTTDSLPSTVTVRLNQDTPTLIEELEEAAEDGWWSIFSGQWAYEVTNREGTRRLGSYSRGDWSYDAKAEIRLPAIGPPVREVDTLLIYSVDNASADRIDSLLPRLAIWNDSVGDLRAIYLYPTVERIGLRRGSMEAVQVDDNSLHVVPDALPGTIYATENTPDFYAGMTFAHEGYRVFNGYGGREVAPSLDSLLSLRVNALAIVPYTFMQTANRVGELPVPTGAGSENDAAVTYAIRQAHARGLAVLLKPQIWVGGAWPGDVQFATETEWDQFFTTYEQWMLHYARMAQAEGIAALCIGTELVHATLDHPDRWRTMIKHLRRVYDGKLTYAANWGEEFEQLSFWKELDAVGLNSYYPLATGTNPTDDELHQGAQSWMQLADSISLAVERPLWLTEVGYRSVERAWTNPHADAGDRPASAIDQARCYAALLAAADASSRLQGIFVWKWPSYLGYSDRTEPEDRGFTPGGKPAAALLESFYRTRPQTTRE</sequence>
<feature type="chain" id="PRO_5047159829" description="Asl1-like glycosyl hydrolase catalytic domain-containing protein" evidence="1">
    <location>
        <begin position="19"/>
        <end position="620"/>
    </location>
</feature>
<protein>
    <recommendedName>
        <fullName evidence="4">Asl1-like glycosyl hydrolase catalytic domain-containing protein</fullName>
    </recommendedName>
</protein>
<dbReference type="SUPFAM" id="SSF51445">
    <property type="entry name" value="(Trans)glycosidases"/>
    <property type="match status" value="1"/>
</dbReference>
<keyword evidence="3" id="KW-1185">Reference proteome</keyword>
<evidence type="ECO:0000313" key="2">
    <source>
        <dbReference type="EMBL" id="CAH1000216.1"/>
    </source>
</evidence>
<comment type="caution">
    <text evidence="2">The sequence shown here is derived from an EMBL/GenBank/DDBJ whole genome shotgun (WGS) entry which is preliminary data.</text>
</comment>
<dbReference type="CDD" id="cd19608">
    <property type="entry name" value="GH113_mannanase-like"/>
    <property type="match status" value="1"/>
</dbReference>
<dbReference type="Gene3D" id="3.20.20.80">
    <property type="entry name" value="Glycosidases"/>
    <property type="match status" value="1"/>
</dbReference>
<organism evidence="2 3">
    <name type="scientific">Neolewinella maritima</name>
    <dbReference type="NCBI Taxonomy" id="1383882"/>
    <lineage>
        <taxon>Bacteria</taxon>
        <taxon>Pseudomonadati</taxon>
        <taxon>Bacteroidota</taxon>
        <taxon>Saprospiria</taxon>
        <taxon>Saprospirales</taxon>
        <taxon>Lewinellaceae</taxon>
        <taxon>Neolewinella</taxon>
    </lineage>
</organism>